<dbReference type="STRING" id="658172.CKC_02535"/>
<accession>E4UD16</accession>
<proteinExistence type="predicted"/>
<reference evidence="2 3" key="3">
    <citation type="journal article" date="2011" name="PLoS ONE">
        <title>The Complete Genome Sequence of 'Candidatus Liberibacter solanacearum', the Bacterium Associated with Potato Zebra Chip Disease.</title>
        <authorList>
            <person name="Lin H."/>
            <person name="Lou B."/>
            <person name="Glynn J.M."/>
            <person name="Doddapaneni H."/>
            <person name="Civerolo E.L."/>
            <person name="Chen C."/>
            <person name="Duan Y."/>
            <person name="Zhou L."/>
            <person name="Vahling C.M."/>
        </authorList>
    </citation>
    <scope>NUCLEOTIDE SEQUENCE [LARGE SCALE GENOMIC DNA]</scope>
    <source>
        <strain evidence="2 3">CLso-ZC1</strain>
    </source>
</reference>
<dbReference type="Proteomes" id="UP000007038">
    <property type="component" value="Chromosome"/>
</dbReference>
<dbReference type="EMBL" id="CP002371">
    <property type="protein sequence ID" value="ADR52256.1"/>
    <property type="molecule type" value="Genomic_DNA"/>
</dbReference>
<protein>
    <submittedName>
        <fullName evidence="2">Uncharacterized protein</fullName>
    </submittedName>
</protein>
<reference key="2">
    <citation type="submission" date="2010-11" db="EMBL/GenBank/DDBJ databases">
        <authorList>
            <person name="Lin H."/>
            <person name="Doddapaneni H.V."/>
            <person name="Lou B."/>
            <person name="Civerolo E.L."/>
            <person name="Chen C."/>
            <person name="Duan Y."/>
            <person name="Zhou L."/>
            <person name="Glynn J."/>
        </authorList>
    </citation>
    <scope>NUCLEOTIDE SEQUENCE</scope>
    <source>
        <strain>CLso-ZC1</strain>
    </source>
</reference>
<evidence type="ECO:0000256" key="1">
    <source>
        <dbReference type="SAM" id="Phobius"/>
    </source>
</evidence>
<keyword evidence="1" id="KW-0472">Membrane</keyword>
<dbReference type="HOGENOM" id="CLU_3185419_0_0_5"/>
<keyword evidence="1" id="KW-1133">Transmembrane helix</keyword>
<reference evidence="3" key="1">
    <citation type="submission" date="2010-11" db="EMBL/GenBank/DDBJ databases">
        <title>Complete genome sequence of Candidatus Liberibacter solanacearum CLso-ZC1.</title>
        <authorList>
            <person name="Lin H."/>
            <person name="Doddapaneni H.V."/>
            <person name="Lou B."/>
            <person name="Civerolo E.L."/>
            <person name="Chen C."/>
            <person name="Duan Y."/>
            <person name="Zhou L."/>
            <person name="Glynn J."/>
        </authorList>
    </citation>
    <scope>NUCLEOTIDE SEQUENCE [LARGE SCALE GENOMIC DNA]</scope>
    <source>
        <strain evidence="3">CLso-ZC1</strain>
    </source>
</reference>
<evidence type="ECO:0000313" key="2">
    <source>
        <dbReference type="EMBL" id="ADR52256.1"/>
    </source>
</evidence>
<evidence type="ECO:0000313" key="3">
    <source>
        <dbReference type="Proteomes" id="UP000007038"/>
    </source>
</evidence>
<sequence>MHFGIIARDQNCRKRKSLFFSFITSELNFGMIFCNFSVFLRLLIIS</sequence>
<name>E4UD16_LIBSC</name>
<dbReference type="AlphaFoldDB" id="E4UD16"/>
<feature type="transmembrane region" description="Helical" evidence="1">
    <location>
        <begin position="18"/>
        <end position="44"/>
    </location>
</feature>
<gene>
    <name evidence="2" type="ordered locus">CKC_02535</name>
</gene>
<keyword evidence="1" id="KW-0812">Transmembrane</keyword>
<organism evidence="2 3">
    <name type="scientific">Liberibacter solanacearum (strain CLso-ZC1)</name>
    <dbReference type="NCBI Taxonomy" id="658172"/>
    <lineage>
        <taxon>Bacteria</taxon>
        <taxon>Pseudomonadati</taxon>
        <taxon>Pseudomonadota</taxon>
        <taxon>Alphaproteobacteria</taxon>
        <taxon>Hyphomicrobiales</taxon>
        <taxon>Rhizobiaceae</taxon>
        <taxon>Liberibacter</taxon>
    </lineage>
</organism>
<dbReference type="KEGG" id="lso:CKC_02535"/>